<dbReference type="SUPFAM" id="SSF56784">
    <property type="entry name" value="HAD-like"/>
    <property type="match status" value="1"/>
</dbReference>
<sequence>MSDKTIIAFDMYGTLLSTDSIVKQLDTHVGAQASSISTLWRRYQLEYTWRLNSMHKYEDFSTVTRNSLRQALAEHDQQLPDSDIDTLLEAYDSLHTFPDVGPTLNRITNDPTLQAVIFSNGTKNMISNSVLHSPDLSQHASAFQDLVTVDDAKVYKPAPASYQHCARMVGKQPSQMNEIWLISCNAWDIVGARSAGLNAIWIDRAGKGWQDAALPGVKPTAIVRSLEQIMREIKGRQE</sequence>
<dbReference type="InterPro" id="IPR051540">
    <property type="entry name" value="S-2-haloacid_dehalogenase"/>
</dbReference>
<dbReference type="PANTHER" id="PTHR43316">
    <property type="entry name" value="HYDROLASE, HALOACID DELAHOGENASE-RELATED"/>
    <property type="match status" value="1"/>
</dbReference>
<dbReference type="Pfam" id="PF00702">
    <property type="entry name" value="Hydrolase"/>
    <property type="match status" value="1"/>
</dbReference>
<dbReference type="EMBL" id="JAQIZZ010000008">
    <property type="protein sequence ID" value="KAJ5525054.1"/>
    <property type="molecule type" value="Genomic_DNA"/>
</dbReference>
<dbReference type="AlphaFoldDB" id="A0AAD6CKB3"/>
<dbReference type="NCBIfam" id="TIGR01493">
    <property type="entry name" value="HAD-SF-IA-v2"/>
    <property type="match status" value="1"/>
</dbReference>
<dbReference type="SFLD" id="SFLDS00003">
    <property type="entry name" value="Haloacid_Dehalogenase"/>
    <property type="match status" value="1"/>
</dbReference>
<comment type="similarity">
    <text evidence="1">Belongs to the HAD-like hydrolase superfamily. S-2-haloalkanoic acid dehalogenase family.</text>
</comment>
<dbReference type="SFLD" id="SFLDG01129">
    <property type="entry name" value="C1.5:_HAD__Beta-PGM__Phosphata"/>
    <property type="match status" value="1"/>
</dbReference>
<dbReference type="PRINTS" id="PR00413">
    <property type="entry name" value="HADHALOGNASE"/>
</dbReference>
<comment type="caution">
    <text evidence="3">The sequence shown here is derived from an EMBL/GenBank/DDBJ whole genome shotgun (WGS) entry which is preliminary data.</text>
</comment>
<dbReference type="GO" id="GO:0019120">
    <property type="term" value="F:hydrolase activity, acting on acid halide bonds, in C-halide compounds"/>
    <property type="evidence" value="ECO:0007669"/>
    <property type="project" value="InterPro"/>
</dbReference>
<dbReference type="Gene3D" id="3.40.50.1000">
    <property type="entry name" value="HAD superfamily/HAD-like"/>
    <property type="match status" value="1"/>
</dbReference>
<name>A0AAD6CKB3_9EURO</name>
<evidence type="ECO:0000256" key="2">
    <source>
        <dbReference type="ARBA" id="ARBA00022801"/>
    </source>
</evidence>
<protein>
    <recommendedName>
        <fullName evidence="5">Haloacid dehalogenase, type II</fullName>
    </recommendedName>
</protein>
<reference evidence="3 4" key="1">
    <citation type="journal article" date="2023" name="IMA Fungus">
        <title>Comparative genomic study of the Penicillium genus elucidates a diverse pangenome and 15 lateral gene transfer events.</title>
        <authorList>
            <person name="Petersen C."/>
            <person name="Sorensen T."/>
            <person name="Nielsen M.R."/>
            <person name="Sondergaard T.E."/>
            <person name="Sorensen J.L."/>
            <person name="Fitzpatrick D.A."/>
            <person name="Frisvad J.C."/>
            <person name="Nielsen K.L."/>
        </authorList>
    </citation>
    <scope>NUCLEOTIDE SEQUENCE [LARGE SCALE GENOMIC DNA]</scope>
    <source>
        <strain evidence="3 4">IBT 35679</strain>
    </source>
</reference>
<organism evidence="3 4">
    <name type="scientific">Penicillium frequentans</name>
    <dbReference type="NCBI Taxonomy" id="3151616"/>
    <lineage>
        <taxon>Eukaryota</taxon>
        <taxon>Fungi</taxon>
        <taxon>Dikarya</taxon>
        <taxon>Ascomycota</taxon>
        <taxon>Pezizomycotina</taxon>
        <taxon>Eurotiomycetes</taxon>
        <taxon>Eurotiomycetidae</taxon>
        <taxon>Eurotiales</taxon>
        <taxon>Aspergillaceae</taxon>
        <taxon>Penicillium</taxon>
    </lineage>
</organism>
<dbReference type="GO" id="GO:0016791">
    <property type="term" value="F:phosphatase activity"/>
    <property type="evidence" value="ECO:0007669"/>
    <property type="project" value="UniProtKB-ARBA"/>
</dbReference>
<dbReference type="PANTHER" id="PTHR43316:SF3">
    <property type="entry name" value="HALOACID DEHALOGENASE, TYPE II (AFU_ORTHOLOGUE AFUA_2G07750)-RELATED"/>
    <property type="match status" value="1"/>
</dbReference>
<dbReference type="CDD" id="cd02588">
    <property type="entry name" value="HAD_L2-DEX"/>
    <property type="match status" value="1"/>
</dbReference>
<dbReference type="InterPro" id="IPR006328">
    <property type="entry name" value="2-HAD"/>
</dbReference>
<dbReference type="Proteomes" id="UP001220324">
    <property type="component" value="Unassembled WGS sequence"/>
</dbReference>
<dbReference type="NCBIfam" id="TIGR01428">
    <property type="entry name" value="HAD_type_II"/>
    <property type="match status" value="1"/>
</dbReference>
<keyword evidence="4" id="KW-1185">Reference proteome</keyword>
<accession>A0AAD6CKB3</accession>
<dbReference type="InterPro" id="IPR006439">
    <property type="entry name" value="HAD-SF_hydro_IA"/>
</dbReference>
<dbReference type="Gene3D" id="1.10.150.240">
    <property type="entry name" value="Putative phosphatase, domain 2"/>
    <property type="match status" value="1"/>
</dbReference>
<dbReference type="InterPro" id="IPR036412">
    <property type="entry name" value="HAD-like_sf"/>
</dbReference>
<evidence type="ECO:0000256" key="1">
    <source>
        <dbReference type="ARBA" id="ARBA00008106"/>
    </source>
</evidence>
<proteinExistence type="inferred from homology"/>
<dbReference type="InterPro" id="IPR023198">
    <property type="entry name" value="PGP-like_dom2"/>
</dbReference>
<keyword evidence="2" id="KW-0378">Hydrolase</keyword>
<evidence type="ECO:0000313" key="3">
    <source>
        <dbReference type="EMBL" id="KAJ5525054.1"/>
    </source>
</evidence>
<evidence type="ECO:0008006" key="5">
    <source>
        <dbReference type="Google" id="ProtNLM"/>
    </source>
</evidence>
<dbReference type="InterPro" id="IPR023214">
    <property type="entry name" value="HAD_sf"/>
</dbReference>
<evidence type="ECO:0000313" key="4">
    <source>
        <dbReference type="Proteomes" id="UP001220324"/>
    </source>
</evidence>
<gene>
    <name evidence="3" type="ORF">N7494_011704</name>
</gene>